<proteinExistence type="predicted"/>
<sequence length="94" mass="10444">MFARVSTYRPAPDSTGAPSEETVRRVLELPGCKGIYYLLGKDNKSLGLTLWDDEDALAGSRPAADRIRAETTQEQHMETLGVEEFEVLTQQLSD</sequence>
<evidence type="ECO:0000313" key="1">
    <source>
        <dbReference type="EMBL" id="MDR7085140.1"/>
    </source>
</evidence>
<organism evidence="1 2">
    <name type="scientific">Arthrobacter ginsengisoli</name>
    <dbReference type="NCBI Taxonomy" id="1356565"/>
    <lineage>
        <taxon>Bacteria</taxon>
        <taxon>Bacillati</taxon>
        <taxon>Actinomycetota</taxon>
        <taxon>Actinomycetes</taxon>
        <taxon>Micrococcales</taxon>
        <taxon>Micrococcaceae</taxon>
        <taxon>Arthrobacter</taxon>
    </lineage>
</organism>
<accession>A0ABU1UJ06</accession>
<evidence type="ECO:0008006" key="3">
    <source>
        <dbReference type="Google" id="ProtNLM"/>
    </source>
</evidence>
<dbReference type="RefSeq" id="WP_310062635.1">
    <property type="nucleotide sequence ID" value="NZ_JAVDVQ010000055.1"/>
</dbReference>
<keyword evidence="2" id="KW-1185">Reference proteome</keyword>
<gene>
    <name evidence="1" type="ORF">J2X01_004462</name>
</gene>
<protein>
    <recommendedName>
        <fullName evidence="3">ABM domain-containing protein</fullName>
    </recommendedName>
</protein>
<comment type="caution">
    <text evidence="1">The sequence shown here is derived from an EMBL/GenBank/DDBJ whole genome shotgun (WGS) entry which is preliminary data.</text>
</comment>
<reference evidence="1 2" key="1">
    <citation type="submission" date="2023-07" db="EMBL/GenBank/DDBJ databases">
        <title>Sorghum-associated microbial communities from plants grown in Nebraska, USA.</title>
        <authorList>
            <person name="Schachtman D."/>
        </authorList>
    </citation>
    <scope>NUCLEOTIDE SEQUENCE [LARGE SCALE GENOMIC DNA]</scope>
    <source>
        <strain evidence="1 2">BE167</strain>
    </source>
</reference>
<dbReference type="EMBL" id="JAVDVQ010000055">
    <property type="protein sequence ID" value="MDR7085140.1"/>
    <property type="molecule type" value="Genomic_DNA"/>
</dbReference>
<dbReference type="Proteomes" id="UP001252243">
    <property type="component" value="Unassembled WGS sequence"/>
</dbReference>
<evidence type="ECO:0000313" key="2">
    <source>
        <dbReference type="Proteomes" id="UP001252243"/>
    </source>
</evidence>
<name>A0ABU1UJ06_9MICC</name>